<evidence type="ECO:0000256" key="3">
    <source>
        <dbReference type="SAM" id="SignalP"/>
    </source>
</evidence>
<feature type="domain" description="Multidrug resistance protein MdtA-like barrel-sandwich hybrid" evidence="4">
    <location>
        <begin position="75"/>
        <end position="198"/>
    </location>
</feature>
<evidence type="ECO:0000259" key="5">
    <source>
        <dbReference type="Pfam" id="PF25954"/>
    </source>
</evidence>
<keyword evidence="2" id="KW-0175">Coiled coil</keyword>
<keyword evidence="3" id="KW-0732">Signal</keyword>
<comment type="similarity">
    <text evidence="1">Belongs to the membrane fusion protein (MFP) (TC 8.A.1) family.</text>
</comment>
<feature type="coiled-coil region" evidence="2">
    <location>
        <begin position="118"/>
        <end position="173"/>
    </location>
</feature>
<evidence type="ECO:0000259" key="6">
    <source>
        <dbReference type="Pfam" id="PF25989"/>
    </source>
</evidence>
<evidence type="ECO:0000313" key="7">
    <source>
        <dbReference type="EMBL" id="KGE78407.1"/>
    </source>
</evidence>
<dbReference type="InterPro" id="IPR006143">
    <property type="entry name" value="RND_pump_MFP"/>
</dbReference>
<dbReference type="RefSeq" id="WP_035595125.1">
    <property type="nucleotide sequence ID" value="NZ_JOKD01000017.1"/>
</dbReference>
<dbReference type="Pfam" id="PF25954">
    <property type="entry name" value="Beta-barrel_RND_2"/>
    <property type="match status" value="1"/>
</dbReference>
<reference evidence="7 8" key="1">
    <citation type="submission" date="2014-06" db="EMBL/GenBank/DDBJ databases">
        <title>Draft genome sequence of an extremely salt tolerant bacteria Halomonas salina/CIFRI 1.</title>
        <authorList>
            <person name="Behera B.D."/>
            <person name="Meena D.K."/>
            <person name="Das P."/>
            <person name="Maharana J."/>
            <person name="Paria P."/>
            <person name="Sharma A.P."/>
            <person name="Shamsudheen K.V."/>
            <person name="Rijit J."/>
            <person name="Dixit V."/>
            <person name="Verma A."/>
            <person name="Scaria V."/>
            <person name="Sivasubbu S."/>
        </authorList>
    </citation>
    <scope>NUCLEOTIDE SEQUENCE [LARGE SCALE GENOMIC DNA]</scope>
    <source>
        <strain evidence="7 8">CIFRI 1</strain>
    </source>
</reference>
<feature type="chain" id="PRO_5046028833" evidence="3">
    <location>
        <begin position="41"/>
        <end position="380"/>
    </location>
</feature>
<feature type="domain" description="YknX-like C-terminal permuted SH3-like" evidence="6">
    <location>
        <begin position="287"/>
        <end position="356"/>
    </location>
</feature>
<dbReference type="Pfam" id="PF25917">
    <property type="entry name" value="BSH_RND"/>
    <property type="match status" value="1"/>
</dbReference>
<dbReference type="SUPFAM" id="SSF111369">
    <property type="entry name" value="HlyD-like secretion proteins"/>
    <property type="match status" value="1"/>
</dbReference>
<feature type="domain" description="CusB-like beta-barrel" evidence="5">
    <location>
        <begin position="208"/>
        <end position="281"/>
    </location>
</feature>
<dbReference type="Gene3D" id="1.10.287.470">
    <property type="entry name" value="Helix hairpin bin"/>
    <property type="match status" value="1"/>
</dbReference>
<dbReference type="Gene3D" id="2.40.420.20">
    <property type="match status" value="1"/>
</dbReference>
<protein>
    <submittedName>
        <fullName evidence="7">Secretion protein HlyD</fullName>
    </submittedName>
</protein>
<proteinExistence type="inferred from homology"/>
<name>A0ABR4WUJ8_9GAMM</name>
<feature type="signal peptide" evidence="3">
    <location>
        <begin position="1"/>
        <end position="40"/>
    </location>
</feature>
<dbReference type="Gene3D" id="2.40.50.100">
    <property type="match status" value="1"/>
</dbReference>
<dbReference type="InterPro" id="IPR058792">
    <property type="entry name" value="Beta-barrel_RND_2"/>
</dbReference>
<dbReference type="Pfam" id="PF25989">
    <property type="entry name" value="YknX_C"/>
    <property type="match status" value="1"/>
</dbReference>
<evidence type="ECO:0000259" key="4">
    <source>
        <dbReference type="Pfam" id="PF25917"/>
    </source>
</evidence>
<comment type="caution">
    <text evidence="7">The sequence shown here is derived from an EMBL/GenBank/DDBJ whole genome shotgun (WGS) entry which is preliminary data.</text>
</comment>
<dbReference type="PANTHER" id="PTHR30469:SF16">
    <property type="entry name" value="HAE1 FAMILY EFFLUX PUMP MFP COMPONENT"/>
    <property type="match status" value="1"/>
</dbReference>
<organism evidence="7 8">
    <name type="scientific">Halomonas salina</name>
    <dbReference type="NCBI Taxonomy" id="42565"/>
    <lineage>
        <taxon>Bacteria</taxon>
        <taxon>Pseudomonadati</taxon>
        <taxon>Pseudomonadota</taxon>
        <taxon>Gammaproteobacteria</taxon>
        <taxon>Oceanospirillales</taxon>
        <taxon>Halomonadaceae</taxon>
        <taxon>Halomonas</taxon>
    </lineage>
</organism>
<dbReference type="InterPro" id="IPR058637">
    <property type="entry name" value="YknX-like_C"/>
</dbReference>
<dbReference type="EMBL" id="JOKD01000017">
    <property type="protein sequence ID" value="KGE78407.1"/>
    <property type="molecule type" value="Genomic_DNA"/>
</dbReference>
<evidence type="ECO:0000313" key="8">
    <source>
        <dbReference type="Proteomes" id="UP000029721"/>
    </source>
</evidence>
<gene>
    <name evidence="7" type="ORF">FP66_03630</name>
</gene>
<dbReference type="NCBIfam" id="TIGR01730">
    <property type="entry name" value="RND_mfp"/>
    <property type="match status" value="1"/>
</dbReference>
<dbReference type="Proteomes" id="UP000029721">
    <property type="component" value="Unassembled WGS sequence"/>
</dbReference>
<accession>A0ABR4WUJ8</accession>
<evidence type="ECO:0000256" key="1">
    <source>
        <dbReference type="ARBA" id="ARBA00009477"/>
    </source>
</evidence>
<sequence length="380" mass="40745">MNHAFATRRARLHRSGPAMPSLLLLALCSALTFLAPAALAQPAGMPPTPVIGAEAGLEAWSDPLESLGTLAANESVTLSSTVTDTVTAINFEGGETVSRGDVLVELSDAEERASLREAQALRVERQNAVDRLAQLQERNLAPRADIEDSRAQLQQVDATIQGLRARLDDYRITAPFDGVVGVRGLSVGALVSPGDELATLDDVSRMKLDFEVPEVQLGALAEGLTLSATTAAYPQRVFEGEIAIIDSRIDPASRSVSVRAMLDNDERLLRPGMLMRVTLDRRPRQTLVIPESAVVPEGSRQWVWVITSTEDGNVERREIAVGARRRGEVEVIEGLAPGDLVVSHGADRLHDASSVELIGIADDTTSVSDILRATRDGDDA</sequence>
<keyword evidence="8" id="KW-1185">Reference proteome</keyword>
<dbReference type="InterPro" id="IPR058625">
    <property type="entry name" value="MdtA-like_BSH"/>
</dbReference>
<evidence type="ECO:0000256" key="2">
    <source>
        <dbReference type="SAM" id="Coils"/>
    </source>
</evidence>
<dbReference type="Gene3D" id="2.40.30.170">
    <property type="match status" value="1"/>
</dbReference>
<dbReference type="PANTHER" id="PTHR30469">
    <property type="entry name" value="MULTIDRUG RESISTANCE PROTEIN MDTA"/>
    <property type="match status" value="1"/>
</dbReference>